<keyword evidence="3" id="KW-1185">Reference proteome</keyword>
<name>A0AA92EUV2_9GAMM</name>
<protein>
    <recommendedName>
        <fullName evidence="1">DUF7668 domain-containing protein</fullName>
    </recommendedName>
</protein>
<dbReference type="EMBL" id="CP032551">
    <property type="protein sequence ID" value="QGT96863.1"/>
    <property type="molecule type" value="Genomic_DNA"/>
</dbReference>
<evidence type="ECO:0000259" key="1">
    <source>
        <dbReference type="Pfam" id="PF24705"/>
    </source>
</evidence>
<sequence>MKSNDYSLVNVDTSIKPISLSDATRIQENIEDYGCEVLSLRDETWITSVCQWMGGYWDVLIDLYTVEEGRSDLALSVRVYEHGSEFEFEVMSVHVE</sequence>
<proteinExistence type="predicted"/>
<reference evidence="2 3" key="1">
    <citation type="submission" date="2018-09" db="EMBL/GenBank/DDBJ databases">
        <title>Whole genome sequencing of Idiomarina andamanensis W-5T (LMG 29773T= JCM 31645T).</title>
        <authorList>
            <person name="Das S.K."/>
        </authorList>
    </citation>
    <scope>NUCLEOTIDE SEQUENCE [LARGE SCALE GENOMIC DNA]</scope>
    <source>
        <strain evidence="2 3">W-5T</strain>
    </source>
</reference>
<dbReference type="Pfam" id="PF24705">
    <property type="entry name" value="DUF7668"/>
    <property type="match status" value="1"/>
</dbReference>
<dbReference type="AlphaFoldDB" id="A0AA92EUV2"/>
<dbReference type="InterPro" id="IPR056085">
    <property type="entry name" value="DUF7668"/>
</dbReference>
<dbReference type="KEGG" id="panm:D3795_09725"/>
<accession>A0AA92EUV2</accession>
<evidence type="ECO:0000313" key="2">
    <source>
        <dbReference type="EMBL" id="QGT96863.1"/>
    </source>
</evidence>
<dbReference type="Proteomes" id="UP000427820">
    <property type="component" value="Chromosome"/>
</dbReference>
<evidence type="ECO:0000313" key="3">
    <source>
        <dbReference type="Proteomes" id="UP000427820"/>
    </source>
</evidence>
<organism evidence="2 3">
    <name type="scientific">Pseudidiomarina andamanensis</name>
    <dbReference type="NCBI Taxonomy" id="1940690"/>
    <lineage>
        <taxon>Bacteria</taxon>
        <taxon>Pseudomonadati</taxon>
        <taxon>Pseudomonadota</taxon>
        <taxon>Gammaproteobacteria</taxon>
        <taxon>Alteromonadales</taxon>
        <taxon>Idiomarinaceae</taxon>
        <taxon>Pseudidiomarina</taxon>
    </lineage>
</organism>
<feature type="domain" description="DUF7668" evidence="1">
    <location>
        <begin position="3"/>
        <end position="95"/>
    </location>
</feature>
<gene>
    <name evidence="2" type="ORF">D3795_09725</name>
</gene>